<comment type="caution">
    <text evidence="1">The sequence shown here is derived from an EMBL/GenBank/DDBJ whole genome shotgun (WGS) entry which is preliminary data.</text>
</comment>
<protein>
    <submittedName>
        <fullName evidence="1">Uncharacterized protein</fullName>
    </submittedName>
</protein>
<accession>A0A0F9P0I1</accession>
<evidence type="ECO:0000313" key="1">
    <source>
        <dbReference type="EMBL" id="KKN25265.1"/>
    </source>
</evidence>
<name>A0A0F9P0I1_9ZZZZ</name>
<reference evidence="1" key="1">
    <citation type="journal article" date="2015" name="Nature">
        <title>Complex archaea that bridge the gap between prokaryotes and eukaryotes.</title>
        <authorList>
            <person name="Spang A."/>
            <person name="Saw J.H."/>
            <person name="Jorgensen S.L."/>
            <person name="Zaremba-Niedzwiedzka K."/>
            <person name="Martijn J."/>
            <person name="Lind A.E."/>
            <person name="van Eijk R."/>
            <person name="Schleper C."/>
            <person name="Guy L."/>
            <person name="Ettema T.J."/>
        </authorList>
    </citation>
    <scope>NUCLEOTIDE SEQUENCE</scope>
</reference>
<proteinExistence type="predicted"/>
<sequence length="100" mass="11444">MSETVAMGVPKEQTERKIYLEKLCNLTDQLEAVTLRIEEYQISIIHSQANRVDKVPPSDEPSPTTEPVRNTLTEDLDAIIKGFNLRLDRCRSALVDLERF</sequence>
<dbReference type="EMBL" id="LAZR01002816">
    <property type="protein sequence ID" value="KKN25265.1"/>
    <property type="molecule type" value="Genomic_DNA"/>
</dbReference>
<gene>
    <name evidence="1" type="ORF">LCGC14_0886670</name>
</gene>
<dbReference type="AlphaFoldDB" id="A0A0F9P0I1"/>
<organism evidence="1">
    <name type="scientific">marine sediment metagenome</name>
    <dbReference type="NCBI Taxonomy" id="412755"/>
    <lineage>
        <taxon>unclassified sequences</taxon>
        <taxon>metagenomes</taxon>
        <taxon>ecological metagenomes</taxon>
    </lineage>
</organism>